<name>A0A485K5Q0_9STRA</name>
<reference evidence="2 3" key="1">
    <citation type="submission" date="2019-03" db="EMBL/GenBank/DDBJ databases">
        <authorList>
            <person name="Gaulin E."/>
            <person name="Dumas B."/>
        </authorList>
    </citation>
    <scope>NUCLEOTIDE SEQUENCE [LARGE SCALE GENOMIC DNA]</scope>
    <source>
        <strain evidence="2">CBS 568.67</strain>
    </source>
</reference>
<proteinExistence type="predicted"/>
<evidence type="ECO:0000313" key="1">
    <source>
        <dbReference type="EMBL" id="KAF0718568.1"/>
    </source>
</evidence>
<organism evidence="2 3">
    <name type="scientific">Aphanomyces stellatus</name>
    <dbReference type="NCBI Taxonomy" id="120398"/>
    <lineage>
        <taxon>Eukaryota</taxon>
        <taxon>Sar</taxon>
        <taxon>Stramenopiles</taxon>
        <taxon>Oomycota</taxon>
        <taxon>Saprolegniomycetes</taxon>
        <taxon>Saprolegniales</taxon>
        <taxon>Verrucalvaceae</taxon>
        <taxon>Aphanomyces</taxon>
    </lineage>
</organism>
<dbReference type="EMBL" id="CAADRA010000139">
    <property type="protein sequence ID" value="VFT78827.1"/>
    <property type="molecule type" value="Genomic_DNA"/>
</dbReference>
<dbReference type="AlphaFoldDB" id="A0A485K5Q0"/>
<keyword evidence="3" id="KW-1185">Reference proteome</keyword>
<sequence>MRVTTLLLLPVALAIDGRLPCDRSLLLEMPGKGMWFKCANKTGLNINTVDKAHEGTLCQVPECVYVVQKAGVLTTCEEAAEFAQLCTANTSVVLPNVTRQPTVNSTGGVAMNGTATIVTVMPTSTATTGPTPTAAKSNGATAVLSMVALAVTVALA</sequence>
<dbReference type="Proteomes" id="UP000332933">
    <property type="component" value="Unassembled WGS sequence"/>
</dbReference>
<protein>
    <submittedName>
        <fullName evidence="2">Aste57867_1614 protein</fullName>
    </submittedName>
</protein>
<dbReference type="OrthoDB" id="78167at2759"/>
<evidence type="ECO:0000313" key="3">
    <source>
        <dbReference type="Proteomes" id="UP000332933"/>
    </source>
</evidence>
<accession>A0A485K5Q0</accession>
<gene>
    <name evidence="2" type="primary">Aste57867_1614</name>
    <name evidence="1" type="ORF">As57867_001612</name>
    <name evidence="2" type="ORF">ASTE57867_1614</name>
</gene>
<dbReference type="EMBL" id="VJMH01000139">
    <property type="protein sequence ID" value="KAF0718568.1"/>
    <property type="molecule type" value="Genomic_DNA"/>
</dbReference>
<reference evidence="1" key="2">
    <citation type="submission" date="2019-06" db="EMBL/GenBank/DDBJ databases">
        <title>Genomics analysis of Aphanomyces spp. identifies a new class of oomycete effector associated with host adaptation.</title>
        <authorList>
            <person name="Gaulin E."/>
        </authorList>
    </citation>
    <scope>NUCLEOTIDE SEQUENCE</scope>
    <source>
        <strain evidence="1">CBS 578.67</strain>
    </source>
</reference>
<evidence type="ECO:0000313" key="2">
    <source>
        <dbReference type="EMBL" id="VFT78827.1"/>
    </source>
</evidence>